<accession>A0A1G9AP94</accession>
<keyword evidence="6 7" id="KW-0472">Membrane</keyword>
<dbReference type="AlphaFoldDB" id="A0A1G9AP94"/>
<gene>
    <name evidence="9" type="ORF">SAMN04487820_106171</name>
</gene>
<reference evidence="10" key="1">
    <citation type="submission" date="2016-10" db="EMBL/GenBank/DDBJ databases">
        <authorList>
            <person name="Varghese N."/>
            <person name="Submissions S."/>
        </authorList>
    </citation>
    <scope>NUCLEOTIDE SEQUENCE [LARGE SCALE GENOMIC DNA]</scope>
    <source>
        <strain evidence="10">DSM 45460</strain>
    </source>
</reference>
<dbReference type="PANTHER" id="PTHR14969">
    <property type="entry name" value="SPHINGOSINE-1-PHOSPHATE PHOSPHOHYDROLASE"/>
    <property type="match status" value="1"/>
</dbReference>
<dbReference type="InterPro" id="IPR000326">
    <property type="entry name" value="PAP2/HPO"/>
</dbReference>
<dbReference type="SMART" id="SM00014">
    <property type="entry name" value="acidPPc"/>
    <property type="match status" value="1"/>
</dbReference>
<evidence type="ECO:0000256" key="2">
    <source>
        <dbReference type="ARBA" id="ARBA00022475"/>
    </source>
</evidence>
<evidence type="ECO:0000313" key="9">
    <source>
        <dbReference type="EMBL" id="SDK29152.1"/>
    </source>
</evidence>
<protein>
    <submittedName>
        <fullName evidence="9">5'-phosphoribosyl-monophospho-decaprenol phosphatase</fullName>
    </submittedName>
</protein>
<evidence type="ECO:0000256" key="5">
    <source>
        <dbReference type="ARBA" id="ARBA00022989"/>
    </source>
</evidence>
<dbReference type="Pfam" id="PF01569">
    <property type="entry name" value="PAP2"/>
    <property type="match status" value="1"/>
</dbReference>
<evidence type="ECO:0000256" key="6">
    <source>
        <dbReference type="ARBA" id="ARBA00023136"/>
    </source>
</evidence>
<dbReference type="InterPro" id="IPR024038">
    <property type="entry name" value="MYXO-CTERM"/>
</dbReference>
<keyword evidence="4" id="KW-0378">Hydrolase</keyword>
<evidence type="ECO:0000256" key="3">
    <source>
        <dbReference type="ARBA" id="ARBA00022692"/>
    </source>
</evidence>
<proteinExistence type="predicted"/>
<comment type="subcellular location">
    <subcellularLocation>
        <location evidence="1">Cell membrane</location>
        <topology evidence="1">Multi-pass membrane protein</topology>
    </subcellularLocation>
</comment>
<keyword evidence="3 7" id="KW-0812">Transmembrane</keyword>
<sequence length="198" mass="21107">MDAELTTVAAEPIERIEPEQTTEERMPAAVTAETTAVRRVQHVLATPPVVTVAKGMSKFGDHALGWLALGAVGALTDRRRRREWVLAAAGVAVSHGASIAVKRVVRRNRPGDPGIRVLVDTPSRLSFPSSHATSTTTAAILYGRLLGRGLGPVVVPPMMVSRLVLGVHYPSDVLVGSGLGGTVALGVRRYVERRRNRG</sequence>
<keyword evidence="10" id="KW-1185">Reference proteome</keyword>
<dbReference type="NCBIfam" id="TIGR03901">
    <property type="entry name" value="MYXO-CTERM"/>
    <property type="match status" value="1"/>
</dbReference>
<dbReference type="EMBL" id="FNFM01000006">
    <property type="protein sequence ID" value="SDK29152.1"/>
    <property type="molecule type" value="Genomic_DNA"/>
</dbReference>
<feature type="transmembrane region" description="Helical" evidence="7">
    <location>
        <begin position="167"/>
        <end position="187"/>
    </location>
</feature>
<keyword evidence="5 7" id="KW-1133">Transmembrane helix</keyword>
<dbReference type="SUPFAM" id="SSF48317">
    <property type="entry name" value="Acid phosphatase/Vanadium-dependent haloperoxidase"/>
    <property type="match status" value="1"/>
</dbReference>
<dbReference type="Proteomes" id="UP000199213">
    <property type="component" value="Unassembled WGS sequence"/>
</dbReference>
<dbReference type="Gene3D" id="1.20.144.10">
    <property type="entry name" value="Phosphatidic acid phosphatase type 2/haloperoxidase"/>
    <property type="match status" value="1"/>
</dbReference>
<dbReference type="PANTHER" id="PTHR14969:SF62">
    <property type="entry name" value="DECAPRENYLPHOSPHORYL-5-PHOSPHORIBOSE PHOSPHATASE RV3807C-RELATED"/>
    <property type="match status" value="1"/>
</dbReference>
<keyword evidence="2" id="KW-1003">Cell membrane</keyword>
<feature type="domain" description="Phosphatidic acid phosphatase type 2/haloperoxidase" evidence="8">
    <location>
        <begin position="84"/>
        <end position="188"/>
    </location>
</feature>
<evidence type="ECO:0000256" key="1">
    <source>
        <dbReference type="ARBA" id="ARBA00004651"/>
    </source>
</evidence>
<dbReference type="RefSeq" id="WP_218120087.1">
    <property type="nucleotide sequence ID" value="NZ_FNFM01000006.1"/>
</dbReference>
<name>A0A1G9AP94_ACTMZ</name>
<evidence type="ECO:0000313" key="10">
    <source>
        <dbReference type="Proteomes" id="UP000199213"/>
    </source>
</evidence>
<dbReference type="InterPro" id="IPR036938">
    <property type="entry name" value="PAP2/HPO_sf"/>
</dbReference>
<evidence type="ECO:0000256" key="4">
    <source>
        <dbReference type="ARBA" id="ARBA00022801"/>
    </source>
</evidence>
<dbReference type="GO" id="GO:0016787">
    <property type="term" value="F:hydrolase activity"/>
    <property type="evidence" value="ECO:0007669"/>
    <property type="project" value="UniProtKB-KW"/>
</dbReference>
<dbReference type="GO" id="GO:0005886">
    <property type="term" value="C:plasma membrane"/>
    <property type="evidence" value="ECO:0007669"/>
    <property type="project" value="UniProtKB-SubCell"/>
</dbReference>
<evidence type="ECO:0000259" key="8">
    <source>
        <dbReference type="SMART" id="SM00014"/>
    </source>
</evidence>
<organism evidence="9 10">
    <name type="scientific">Actinopolyspora mzabensis</name>
    <dbReference type="NCBI Taxonomy" id="995066"/>
    <lineage>
        <taxon>Bacteria</taxon>
        <taxon>Bacillati</taxon>
        <taxon>Actinomycetota</taxon>
        <taxon>Actinomycetes</taxon>
        <taxon>Actinopolysporales</taxon>
        <taxon>Actinopolysporaceae</taxon>
        <taxon>Actinopolyspora</taxon>
    </lineage>
</organism>
<evidence type="ECO:0000256" key="7">
    <source>
        <dbReference type="SAM" id="Phobius"/>
    </source>
</evidence>